<feature type="non-terminal residue" evidence="2">
    <location>
        <position position="395"/>
    </location>
</feature>
<dbReference type="Proteomes" id="UP000801492">
    <property type="component" value="Unassembled WGS sequence"/>
</dbReference>
<evidence type="ECO:0000256" key="1">
    <source>
        <dbReference type="SAM" id="MobiDB-lite"/>
    </source>
</evidence>
<dbReference type="EMBL" id="VTPC01001370">
    <property type="protein sequence ID" value="KAF2902211.1"/>
    <property type="molecule type" value="Genomic_DNA"/>
</dbReference>
<keyword evidence="3" id="KW-1185">Reference proteome</keyword>
<reference evidence="2" key="1">
    <citation type="submission" date="2019-08" db="EMBL/GenBank/DDBJ databases">
        <title>The genome of the North American firefly Photinus pyralis.</title>
        <authorList>
            <consortium name="Photinus pyralis genome working group"/>
            <person name="Fallon T.R."/>
            <person name="Sander Lower S.E."/>
            <person name="Weng J.-K."/>
        </authorList>
    </citation>
    <scope>NUCLEOTIDE SEQUENCE</scope>
    <source>
        <strain evidence="2">TRF0915ILg1</strain>
        <tissue evidence="2">Whole body</tissue>
    </source>
</reference>
<comment type="caution">
    <text evidence="2">The sequence shown here is derived from an EMBL/GenBank/DDBJ whole genome shotgun (WGS) entry which is preliminary data.</text>
</comment>
<dbReference type="OrthoDB" id="6780545at2759"/>
<evidence type="ECO:0000313" key="3">
    <source>
        <dbReference type="Proteomes" id="UP000801492"/>
    </source>
</evidence>
<evidence type="ECO:0000313" key="2">
    <source>
        <dbReference type="EMBL" id="KAF2902211.1"/>
    </source>
</evidence>
<organism evidence="2 3">
    <name type="scientific">Ignelater luminosus</name>
    <name type="common">Cucubano</name>
    <name type="synonym">Pyrophorus luminosus</name>
    <dbReference type="NCBI Taxonomy" id="2038154"/>
    <lineage>
        <taxon>Eukaryota</taxon>
        <taxon>Metazoa</taxon>
        <taxon>Ecdysozoa</taxon>
        <taxon>Arthropoda</taxon>
        <taxon>Hexapoda</taxon>
        <taxon>Insecta</taxon>
        <taxon>Pterygota</taxon>
        <taxon>Neoptera</taxon>
        <taxon>Endopterygota</taxon>
        <taxon>Coleoptera</taxon>
        <taxon>Polyphaga</taxon>
        <taxon>Elateriformia</taxon>
        <taxon>Elateroidea</taxon>
        <taxon>Elateridae</taxon>
        <taxon>Agrypninae</taxon>
        <taxon>Pyrophorini</taxon>
        <taxon>Ignelater</taxon>
    </lineage>
</organism>
<feature type="compositionally biased region" description="Polar residues" evidence="1">
    <location>
        <begin position="191"/>
        <end position="202"/>
    </location>
</feature>
<gene>
    <name evidence="2" type="ORF">ILUMI_03987</name>
</gene>
<sequence length="395" mass="45092">MNTTCLELNFRFFEEPNQHEYQVVNVQRRHNSKAEIENKIENEETTTQPPEGNLETPKHISEVKIRLASPVITESIQNCDTQKLSKSETNLPESVTENKLIELYLTKSLSDFSTCRIMKSGSDPNISHSKMDVDKEDDGLYKVPGAVRRYRYSQSLDEFHVEDVEVISSAHSSIEHISCSQTNIDKIKTEPNGTDSAQNSASMEYCKTRSKMPQKKRKITLLRRPKHTAWINLRSKLNNVMMEQAAKQRVGAFMEKDRPGINIEEMYKNSKDKCKKMLKTTGKIFVKPKKDQENVDPNESPKIVTKRNFILAKVPKGLKASDIEHTVITNGGNNEVDDIYGGSVKSDKTEKSDKSVTFGARRFFGLSRSLEEDKKEEMDFNTIKSAFRRSKSVPE</sequence>
<name>A0A8K0DF84_IGNLU</name>
<accession>A0A8K0DF84</accession>
<feature type="region of interest" description="Disordered" evidence="1">
    <location>
        <begin position="187"/>
        <end position="210"/>
    </location>
</feature>
<protein>
    <submittedName>
        <fullName evidence="2">Uncharacterized protein</fullName>
    </submittedName>
</protein>
<proteinExistence type="predicted"/>
<feature type="region of interest" description="Disordered" evidence="1">
    <location>
        <begin position="34"/>
        <end position="56"/>
    </location>
</feature>
<dbReference type="AlphaFoldDB" id="A0A8K0DF84"/>